<dbReference type="SMART" id="SM00874">
    <property type="entry name" value="B5"/>
    <property type="match status" value="1"/>
</dbReference>
<dbReference type="Proteomes" id="UP000521676">
    <property type="component" value="Unassembled WGS sequence"/>
</dbReference>
<dbReference type="PROSITE" id="PS51447">
    <property type="entry name" value="FDX_ACB"/>
    <property type="match status" value="1"/>
</dbReference>
<dbReference type="InterPro" id="IPR033714">
    <property type="entry name" value="tRNA_bind_bactPheRS"/>
</dbReference>
<keyword evidence="10 15" id="KW-0460">Magnesium</keyword>
<dbReference type="Pfam" id="PF17759">
    <property type="entry name" value="tRNA_synthFbeta"/>
    <property type="match status" value="1"/>
</dbReference>
<keyword evidence="6 15" id="KW-0436">Ligase</keyword>
<evidence type="ECO:0000256" key="10">
    <source>
        <dbReference type="ARBA" id="ARBA00022842"/>
    </source>
</evidence>
<comment type="subcellular location">
    <subcellularLocation>
        <location evidence="1 15">Cytoplasm</location>
    </subcellularLocation>
</comment>
<dbReference type="Pfam" id="PF03483">
    <property type="entry name" value="B3_4"/>
    <property type="match status" value="1"/>
</dbReference>
<comment type="subunit">
    <text evidence="3 15">Tetramer of two alpha and two beta subunits.</text>
</comment>
<feature type="binding site" evidence="15">
    <location>
        <position position="476"/>
    </location>
    <ligand>
        <name>Mg(2+)</name>
        <dbReference type="ChEBI" id="CHEBI:18420"/>
        <note>shared with alpha subunit</note>
    </ligand>
</feature>
<evidence type="ECO:0000313" key="20">
    <source>
        <dbReference type="EMBL" id="NWJ44779.1"/>
    </source>
</evidence>
<dbReference type="InterPro" id="IPR004532">
    <property type="entry name" value="Phe-tRNA-ligase_IIc_bsu_bact"/>
</dbReference>
<comment type="catalytic activity">
    <reaction evidence="14 15">
        <text>tRNA(Phe) + L-phenylalanine + ATP = L-phenylalanyl-tRNA(Phe) + AMP + diphosphate + H(+)</text>
        <dbReference type="Rhea" id="RHEA:19413"/>
        <dbReference type="Rhea" id="RHEA-COMP:9668"/>
        <dbReference type="Rhea" id="RHEA-COMP:9699"/>
        <dbReference type="ChEBI" id="CHEBI:15378"/>
        <dbReference type="ChEBI" id="CHEBI:30616"/>
        <dbReference type="ChEBI" id="CHEBI:33019"/>
        <dbReference type="ChEBI" id="CHEBI:58095"/>
        <dbReference type="ChEBI" id="CHEBI:78442"/>
        <dbReference type="ChEBI" id="CHEBI:78531"/>
        <dbReference type="ChEBI" id="CHEBI:456215"/>
        <dbReference type="EC" id="6.1.1.20"/>
    </reaction>
</comment>
<comment type="similarity">
    <text evidence="2 15">Belongs to the phenylalanyl-tRNA synthetase beta subunit family. Type 1 subfamily.</text>
</comment>
<keyword evidence="23" id="KW-1185">Reference proteome</keyword>
<dbReference type="SMART" id="SM00873">
    <property type="entry name" value="B3_4"/>
    <property type="match status" value="1"/>
</dbReference>
<keyword evidence="11 16" id="KW-0694">RNA-binding</keyword>
<dbReference type="NCBIfam" id="TIGR00472">
    <property type="entry name" value="pheT_bact"/>
    <property type="match status" value="1"/>
</dbReference>
<reference evidence="21" key="2">
    <citation type="journal article" date="2024" name="Nature">
        <title>Anoxygenic phototroph of the Chloroflexota uses a type I reaction centre.</title>
        <authorList>
            <person name="Tsuji J.M."/>
            <person name="Shaw N.A."/>
            <person name="Nagashima S."/>
            <person name="Venkiteswaran J.J."/>
            <person name="Schiff S.L."/>
            <person name="Watanabe T."/>
            <person name="Fukui M."/>
            <person name="Hanada S."/>
            <person name="Tank M."/>
            <person name="Neufeld J.D."/>
        </authorList>
    </citation>
    <scope>NUCLEOTIDE SEQUENCE</scope>
    <source>
        <strain evidence="21">L227-S17</strain>
    </source>
</reference>
<keyword evidence="7 15" id="KW-0479">Metal-binding</keyword>
<accession>A0A8T7LZ42</accession>
<name>A0A8T7LZ42_9CHLR</name>
<dbReference type="InterPro" id="IPR012340">
    <property type="entry name" value="NA-bd_OB-fold"/>
</dbReference>
<keyword evidence="9 15" id="KW-0067">ATP-binding</keyword>
<dbReference type="PROSITE" id="PS50886">
    <property type="entry name" value="TRBD"/>
    <property type="match status" value="1"/>
</dbReference>
<evidence type="ECO:0000256" key="14">
    <source>
        <dbReference type="ARBA" id="ARBA00049255"/>
    </source>
</evidence>
<dbReference type="InterPro" id="IPR005121">
    <property type="entry name" value="Fdx_antiC-bd"/>
</dbReference>
<evidence type="ECO:0000256" key="7">
    <source>
        <dbReference type="ARBA" id="ARBA00022723"/>
    </source>
</evidence>
<dbReference type="EMBL" id="JACATZ010000001">
    <property type="protein sequence ID" value="NWJ44779.1"/>
    <property type="molecule type" value="Genomic_DNA"/>
</dbReference>
<feature type="domain" description="FDX-ACB" evidence="18">
    <location>
        <begin position="741"/>
        <end position="834"/>
    </location>
</feature>
<dbReference type="InterPro" id="IPR005146">
    <property type="entry name" value="B3/B4_tRNA-bd"/>
</dbReference>
<evidence type="ECO:0000256" key="15">
    <source>
        <dbReference type="HAMAP-Rule" id="MF_00283"/>
    </source>
</evidence>
<feature type="domain" description="B5" evidence="19">
    <location>
        <begin position="423"/>
        <end position="498"/>
    </location>
</feature>
<evidence type="ECO:0000313" key="22">
    <source>
        <dbReference type="Proteomes" id="UP000521676"/>
    </source>
</evidence>
<dbReference type="InterPro" id="IPR020825">
    <property type="entry name" value="Phe-tRNA_synthase-like_B3/B4"/>
</dbReference>
<evidence type="ECO:0000256" key="3">
    <source>
        <dbReference type="ARBA" id="ARBA00011209"/>
    </source>
</evidence>
<feature type="binding site" evidence="15">
    <location>
        <position position="486"/>
    </location>
    <ligand>
        <name>Mg(2+)</name>
        <dbReference type="ChEBI" id="CHEBI:18420"/>
        <note>shared with alpha subunit</note>
    </ligand>
</feature>
<dbReference type="InterPro" id="IPR045060">
    <property type="entry name" value="Phe-tRNA-ligase_IIc_bsu"/>
</dbReference>
<dbReference type="RefSeq" id="WP_341468555.1">
    <property type="nucleotide sequence ID" value="NZ_CP128399.1"/>
</dbReference>
<comment type="cofactor">
    <cofactor evidence="15">
        <name>Mg(2+)</name>
        <dbReference type="ChEBI" id="CHEBI:18420"/>
    </cofactor>
    <text evidence="15">Binds 2 magnesium ions per tetramer.</text>
</comment>
<dbReference type="GO" id="GO:0000049">
    <property type="term" value="F:tRNA binding"/>
    <property type="evidence" value="ECO:0007669"/>
    <property type="project" value="UniProtKB-UniRule"/>
</dbReference>
<keyword evidence="8 15" id="KW-0547">Nucleotide-binding</keyword>
<dbReference type="Proteomes" id="UP001431572">
    <property type="component" value="Chromosome 1"/>
</dbReference>
<evidence type="ECO:0000256" key="5">
    <source>
        <dbReference type="ARBA" id="ARBA00022555"/>
    </source>
</evidence>
<dbReference type="Pfam" id="PF03147">
    <property type="entry name" value="FDX-ACB"/>
    <property type="match status" value="1"/>
</dbReference>
<sequence length="835" mass="92338">MIKAPISWLKDYVDIVWTPEQIAAGLTLRGLEVEAVIRTGAGWDKIVVGEVLSTDKHPNADRLGLVQITDGTRTYQVITGAMNLKAGDKCPLALPGARLIDGHKLHADGTLEGALERKRSELPYFTVKAGKMRGVESDAVACAELELGVSEEFDGIMVLDPSAPVGKSLEEVLGDVILDLDLSPNLGRALSIFGIAREIAAMTGQKVRFPKIEIVEDGDPVEGKISVRIDAPELCSRFSMMVIEDVKIGQSPAWMQYRLRATDQPVINNVVDVTNYVMLELGQPLHAYDYDDISGKQFIVRRAYPGEKMETIDHVERTFTPEVLLVTDAARSVGMAGVMGGADSEIKDTSVNIAMEGAHWDSFNVRATGRGYFAKVSEAAKRFERFVDPELTVLGVRRSIQLVQQLAGGRVAKGMIDEHPVKHPQRVVDLPISEIPRVLGIEIPKETIIEMLEQLEFVIEDKGDSLAVTVPTYRNDVTIKADLVEEVARMYGYDKIPEKRMSGELPVQTFNSVLAFEDKMRDTLTACGLSEIITYPLVNLADLEKLHAGGVSAENRWSDPAKLLKLANPLSSEHEYMRPTLLASTLTVLGENRRFVNRVAIFEIGRVYLVRENEPQPEERRTLSIAMSGERNPLSRFTAVKDTEKLDYFDLKGVLEAALTRLNLNGITFEPLSGAPVLHPGRAAAIYVTVKGEKKQIGILGELHPKVAMAFDLSEERVGVAELDIELMVELAQPVPYKTVTRMPMLSQDLAVIVEEDVPASRIEKLILETGGKLLASATLFDLYRGKPIPEGKKSLAYRLVFQPEERNLTDEEGNKLREKIEKRLTREVGATFRG</sequence>
<dbReference type="Gene3D" id="2.40.50.140">
    <property type="entry name" value="Nucleic acid-binding proteins"/>
    <property type="match status" value="1"/>
</dbReference>
<dbReference type="Gene3D" id="3.30.70.380">
    <property type="entry name" value="Ferrodoxin-fold anticodon-binding domain"/>
    <property type="match status" value="1"/>
</dbReference>
<keyword evidence="13 15" id="KW-0030">Aminoacyl-tRNA synthetase</keyword>
<dbReference type="EC" id="6.1.1.20" evidence="15"/>
<keyword evidence="12 15" id="KW-0648">Protein biosynthesis</keyword>
<dbReference type="CDD" id="cd02796">
    <property type="entry name" value="tRNA_bind_bactPheRS"/>
    <property type="match status" value="1"/>
</dbReference>
<evidence type="ECO:0000256" key="2">
    <source>
        <dbReference type="ARBA" id="ARBA00008653"/>
    </source>
</evidence>
<dbReference type="PANTHER" id="PTHR10947">
    <property type="entry name" value="PHENYLALANYL-TRNA SYNTHETASE BETA CHAIN AND LEUCINE-RICH REPEAT-CONTAINING PROTEIN 47"/>
    <property type="match status" value="1"/>
</dbReference>
<dbReference type="Gene3D" id="3.50.40.10">
    <property type="entry name" value="Phenylalanyl-trna Synthetase, Chain B, domain 3"/>
    <property type="match status" value="1"/>
</dbReference>
<dbReference type="SMART" id="SM00896">
    <property type="entry name" value="FDX-ACB"/>
    <property type="match status" value="1"/>
</dbReference>
<keyword evidence="4 15" id="KW-0963">Cytoplasm</keyword>
<evidence type="ECO:0000256" key="4">
    <source>
        <dbReference type="ARBA" id="ARBA00022490"/>
    </source>
</evidence>
<evidence type="ECO:0000256" key="9">
    <source>
        <dbReference type="ARBA" id="ARBA00022840"/>
    </source>
</evidence>
<reference evidence="20 22" key="1">
    <citation type="submission" date="2020-06" db="EMBL/GenBank/DDBJ databases">
        <title>Anoxygenic phototrophic Chloroflexota member uses a Type I reaction center.</title>
        <authorList>
            <person name="Tsuji J.M."/>
            <person name="Shaw N.A."/>
            <person name="Nagashima S."/>
            <person name="Venkiteswaran J."/>
            <person name="Schiff S.L."/>
            <person name="Hanada S."/>
            <person name="Tank M."/>
            <person name="Neufeld J.D."/>
        </authorList>
    </citation>
    <scope>NUCLEOTIDE SEQUENCE [LARGE SCALE GENOMIC DNA]</scope>
    <source>
        <strain evidence="20">L227-S17</strain>
    </source>
</reference>
<evidence type="ECO:0000256" key="12">
    <source>
        <dbReference type="ARBA" id="ARBA00022917"/>
    </source>
</evidence>
<dbReference type="InterPro" id="IPR002547">
    <property type="entry name" value="tRNA-bd_dom"/>
</dbReference>
<dbReference type="SUPFAM" id="SSF46955">
    <property type="entry name" value="Putative DNA-binding domain"/>
    <property type="match status" value="1"/>
</dbReference>
<evidence type="ECO:0000259" key="18">
    <source>
        <dbReference type="PROSITE" id="PS51447"/>
    </source>
</evidence>
<dbReference type="InterPro" id="IPR045864">
    <property type="entry name" value="aa-tRNA-synth_II/BPL/LPL"/>
</dbReference>
<dbReference type="PROSITE" id="PS51483">
    <property type="entry name" value="B5"/>
    <property type="match status" value="1"/>
</dbReference>
<evidence type="ECO:0000313" key="21">
    <source>
        <dbReference type="EMBL" id="WJW66662.1"/>
    </source>
</evidence>
<feature type="domain" description="TRNA-binding" evidence="17">
    <location>
        <begin position="40"/>
        <end position="170"/>
    </location>
</feature>
<evidence type="ECO:0000313" key="23">
    <source>
        <dbReference type="Proteomes" id="UP001431572"/>
    </source>
</evidence>
<evidence type="ECO:0000256" key="6">
    <source>
        <dbReference type="ARBA" id="ARBA00022598"/>
    </source>
</evidence>
<feature type="binding site" evidence="15">
    <location>
        <position position="485"/>
    </location>
    <ligand>
        <name>Mg(2+)</name>
        <dbReference type="ChEBI" id="CHEBI:18420"/>
        <note>shared with alpha subunit</note>
    </ligand>
</feature>
<dbReference type="GO" id="GO:0006432">
    <property type="term" value="P:phenylalanyl-tRNA aminoacylation"/>
    <property type="evidence" value="ECO:0007669"/>
    <property type="project" value="UniProtKB-UniRule"/>
</dbReference>
<dbReference type="SUPFAM" id="SSF54991">
    <property type="entry name" value="Anticodon-binding domain of PheRS"/>
    <property type="match status" value="1"/>
</dbReference>
<dbReference type="CDD" id="cd00769">
    <property type="entry name" value="PheRS_beta_core"/>
    <property type="match status" value="1"/>
</dbReference>
<feature type="binding site" evidence="15">
    <location>
        <position position="482"/>
    </location>
    <ligand>
        <name>Mg(2+)</name>
        <dbReference type="ChEBI" id="CHEBI:18420"/>
        <note>shared with alpha subunit</note>
    </ligand>
</feature>
<evidence type="ECO:0000256" key="8">
    <source>
        <dbReference type="ARBA" id="ARBA00022741"/>
    </source>
</evidence>
<gene>
    <name evidence="15 21" type="primary">pheT</name>
    <name evidence="20" type="ORF">HXX08_02775</name>
    <name evidence="21" type="ORF">OZ401_002474</name>
</gene>
<dbReference type="InterPro" id="IPR005147">
    <property type="entry name" value="tRNA_synthase_B5-dom"/>
</dbReference>
<evidence type="ECO:0000259" key="17">
    <source>
        <dbReference type="PROSITE" id="PS50886"/>
    </source>
</evidence>
<evidence type="ECO:0000259" key="19">
    <source>
        <dbReference type="PROSITE" id="PS51483"/>
    </source>
</evidence>
<dbReference type="GO" id="GO:0009328">
    <property type="term" value="C:phenylalanine-tRNA ligase complex"/>
    <property type="evidence" value="ECO:0007669"/>
    <property type="project" value="TreeGrafter"/>
</dbReference>
<dbReference type="InterPro" id="IPR041616">
    <property type="entry name" value="PheRS_beta_core"/>
</dbReference>
<dbReference type="Pfam" id="PF01588">
    <property type="entry name" value="tRNA_bind"/>
    <property type="match status" value="1"/>
</dbReference>
<keyword evidence="5 16" id="KW-0820">tRNA-binding</keyword>
<evidence type="ECO:0000256" key="16">
    <source>
        <dbReference type="PROSITE-ProRule" id="PRU00209"/>
    </source>
</evidence>
<dbReference type="FunFam" id="3.30.56.10:FF:000002">
    <property type="entry name" value="Phenylalanine--tRNA ligase beta subunit"/>
    <property type="match status" value="1"/>
</dbReference>
<dbReference type="AlphaFoldDB" id="A0A8T7LZ42"/>
<proteinExistence type="inferred from homology"/>
<dbReference type="Gene3D" id="3.30.930.10">
    <property type="entry name" value="Bira Bifunctional Protein, Domain 2"/>
    <property type="match status" value="1"/>
</dbReference>
<dbReference type="SUPFAM" id="SSF55681">
    <property type="entry name" value="Class II aaRS and biotin synthetases"/>
    <property type="match status" value="1"/>
</dbReference>
<dbReference type="PANTHER" id="PTHR10947:SF0">
    <property type="entry name" value="PHENYLALANINE--TRNA LIGASE BETA SUBUNIT"/>
    <property type="match status" value="1"/>
</dbReference>
<dbReference type="InterPro" id="IPR009061">
    <property type="entry name" value="DNA-bd_dom_put_sf"/>
</dbReference>
<dbReference type="GO" id="GO:0005524">
    <property type="term" value="F:ATP binding"/>
    <property type="evidence" value="ECO:0007669"/>
    <property type="project" value="UniProtKB-UniRule"/>
</dbReference>
<dbReference type="SUPFAM" id="SSF56037">
    <property type="entry name" value="PheT/TilS domain"/>
    <property type="match status" value="1"/>
</dbReference>
<dbReference type="GO" id="GO:0004826">
    <property type="term" value="F:phenylalanine-tRNA ligase activity"/>
    <property type="evidence" value="ECO:0007669"/>
    <property type="project" value="UniProtKB-UniRule"/>
</dbReference>
<dbReference type="InterPro" id="IPR036690">
    <property type="entry name" value="Fdx_antiC-bd_sf"/>
</dbReference>
<evidence type="ECO:0000256" key="11">
    <source>
        <dbReference type="ARBA" id="ARBA00022884"/>
    </source>
</evidence>
<evidence type="ECO:0000256" key="1">
    <source>
        <dbReference type="ARBA" id="ARBA00004496"/>
    </source>
</evidence>
<dbReference type="EMBL" id="CP128399">
    <property type="protein sequence ID" value="WJW66662.1"/>
    <property type="molecule type" value="Genomic_DNA"/>
</dbReference>
<organism evidence="20 22">
    <name type="scientific">Candidatus Chlorohelix allophototropha</name>
    <dbReference type="NCBI Taxonomy" id="3003348"/>
    <lineage>
        <taxon>Bacteria</taxon>
        <taxon>Bacillati</taxon>
        <taxon>Chloroflexota</taxon>
        <taxon>Chloroflexia</taxon>
        <taxon>Candidatus Chloroheliales</taxon>
        <taxon>Candidatus Chloroheliaceae</taxon>
        <taxon>Candidatus Chlorohelix</taxon>
    </lineage>
</organism>
<dbReference type="Pfam" id="PF03484">
    <property type="entry name" value="B5"/>
    <property type="match status" value="1"/>
</dbReference>
<dbReference type="SUPFAM" id="SSF50249">
    <property type="entry name" value="Nucleic acid-binding proteins"/>
    <property type="match status" value="1"/>
</dbReference>
<dbReference type="FunFam" id="3.30.70.380:FF:000001">
    <property type="entry name" value="Phenylalanine--tRNA ligase beta subunit"/>
    <property type="match status" value="1"/>
</dbReference>
<evidence type="ECO:0000256" key="13">
    <source>
        <dbReference type="ARBA" id="ARBA00023146"/>
    </source>
</evidence>
<dbReference type="GO" id="GO:0000287">
    <property type="term" value="F:magnesium ion binding"/>
    <property type="evidence" value="ECO:0007669"/>
    <property type="project" value="UniProtKB-UniRule"/>
</dbReference>
<dbReference type="Gene3D" id="3.30.56.10">
    <property type="match status" value="2"/>
</dbReference>
<dbReference type="HAMAP" id="MF_00283">
    <property type="entry name" value="Phe_tRNA_synth_beta1"/>
    <property type="match status" value="1"/>
</dbReference>
<protein>
    <recommendedName>
        <fullName evidence="15">Phenylalanine--tRNA ligase beta subunit</fullName>
        <ecNumber evidence="15">6.1.1.20</ecNumber>
    </recommendedName>
    <alternativeName>
        <fullName evidence="15">Phenylalanyl-tRNA synthetase beta subunit</fullName>
        <shortName evidence="15">PheRS</shortName>
    </alternativeName>
</protein>